<dbReference type="PANTHER" id="PTHR30349:SF94">
    <property type="entry name" value="INTEGRASE_RECOMBINASE HI_1414-RELATED"/>
    <property type="match status" value="1"/>
</dbReference>
<dbReference type="Pfam" id="PF00589">
    <property type="entry name" value="Phage_integrase"/>
    <property type="match status" value="1"/>
</dbReference>
<dbReference type="PANTHER" id="PTHR30349">
    <property type="entry name" value="PHAGE INTEGRASE-RELATED"/>
    <property type="match status" value="1"/>
</dbReference>
<dbReference type="InterPro" id="IPR002104">
    <property type="entry name" value="Integrase_catalytic"/>
</dbReference>
<dbReference type="InterPro" id="IPR010998">
    <property type="entry name" value="Integrase_recombinase_N"/>
</dbReference>
<dbReference type="Gene3D" id="1.10.443.10">
    <property type="entry name" value="Intergrase catalytic core"/>
    <property type="match status" value="1"/>
</dbReference>
<accession>A0A1J5Q4J6</accession>
<feature type="domain" description="Core-binding (CB)" evidence="4">
    <location>
        <begin position="92"/>
        <end position="189"/>
    </location>
</feature>
<evidence type="ECO:0000256" key="1">
    <source>
        <dbReference type="ARBA" id="ARBA00023125"/>
    </source>
</evidence>
<dbReference type="InterPro" id="IPR050090">
    <property type="entry name" value="Tyrosine_recombinase_XerCD"/>
</dbReference>
<keyword evidence="1" id="KW-0238">DNA-binding</keyword>
<proteinExistence type="predicted"/>
<dbReference type="SUPFAM" id="SSF56349">
    <property type="entry name" value="DNA breaking-rejoining enzymes"/>
    <property type="match status" value="1"/>
</dbReference>
<dbReference type="GO" id="GO:0006310">
    <property type="term" value="P:DNA recombination"/>
    <property type="evidence" value="ECO:0007669"/>
    <property type="project" value="UniProtKB-KW"/>
</dbReference>
<evidence type="ECO:0000259" key="3">
    <source>
        <dbReference type="PROSITE" id="PS51898"/>
    </source>
</evidence>
<dbReference type="PROSITE" id="PS51900">
    <property type="entry name" value="CB"/>
    <property type="match status" value="1"/>
</dbReference>
<gene>
    <name evidence="5" type="primary">xerD_35</name>
    <name evidence="5" type="ORF">GALL_400640</name>
</gene>
<protein>
    <submittedName>
        <fullName evidence="5">Tyrosine recombinase XerD</fullName>
    </submittedName>
</protein>
<feature type="domain" description="Tyr recombinase" evidence="3">
    <location>
        <begin position="209"/>
        <end position="385"/>
    </location>
</feature>
<organism evidence="5">
    <name type="scientific">mine drainage metagenome</name>
    <dbReference type="NCBI Taxonomy" id="410659"/>
    <lineage>
        <taxon>unclassified sequences</taxon>
        <taxon>metagenomes</taxon>
        <taxon>ecological metagenomes</taxon>
    </lineage>
</organism>
<evidence type="ECO:0000256" key="2">
    <source>
        <dbReference type="ARBA" id="ARBA00023172"/>
    </source>
</evidence>
<name>A0A1J5Q4J6_9ZZZZ</name>
<dbReference type="InterPro" id="IPR044068">
    <property type="entry name" value="CB"/>
</dbReference>
<dbReference type="CDD" id="cd00796">
    <property type="entry name" value="INT_Rci_Hp1_C"/>
    <property type="match status" value="1"/>
</dbReference>
<sequence>MAKTFTKLTRPAMRKLAAGDKLNEHGITFERQANSDGVFTVNVMVDGQRIHRVIGRESDGTTRTQAEEFIDKARQDAKAGRLNLPTGRKLALTFSDAAEKYLVKLALEDGKDLQMKGYRLKMHLSPFFGEMQLSKIATFDVERYKKQRAGEAVVRPNGPGGKPSYGGDTKPATINRELAALSHLFSKAVEWGWVDHRPATIKRLKEHSGRITYLTVEQIERLLKVAEGDQNRQIHPFIKIGLDTSMRKTEILSIRRENVNLQQLVIYIPKAKAGAREQPITADLGEYLAVYVATLRPGDQWLFPSPAAKEGRTVNLDKPFRRCVLAAGLDVKQVVRHTLRHTAITHLVQAGVDLPTVKRISGHKNLSMVERYSHQNGAHIQTAMDKLSERYRVKTSF</sequence>
<evidence type="ECO:0000259" key="4">
    <source>
        <dbReference type="PROSITE" id="PS51900"/>
    </source>
</evidence>
<dbReference type="InterPro" id="IPR013762">
    <property type="entry name" value="Integrase-like_cat_sf"/>
</dbReference>
<dbReference type="AlphaFoldDB" id="A0A1J5Q4J6"/>
<dbReference type="Gene3D" id="1.10.150.130">
    <property type="match status" value="1"/>
</dbReference>
<dbReference type="GO" id="GO:0015074">
    <property type="term" value="P:DNA integration"/>
    <property type="evidence" value="ECO:0007669"/>
    <property type="project" value="InterPro"/>
</dbReference>
<dbReference type="GO" id="GO:0003677">
    <property type="term" value="F:DNA binding"/>
    <property type="evidence" value="ECO:0007669"/>
    <property type="project" value="UniProtKB-KW"/>
</dbReference>
<keyword evidence="2" id="KW-0233">DNA recombination</keyword>
<evidence type="ECO:0000313" key="5">
    <source>
        <dbReference type="EMBL" id="OIQ78232.1"/>
    </source>
</evidence>
<comment type="caution">
    <text evidence="5">The sequence shown here is derived from an EMBL/GenBank/DDBJ whole genome shotgun (WGS) entry which is preliminary data.</text>
</comment>
<dbReference type="InterPro" id="IPR011010">
    <property type="entry name" value="DNA_brk_join_enz"/>
</dbReference>
<dbReference type="EMBL" id="MLJW01001442">
    <property type="protein sequence ID" value="OIQ78232.1"/>
    <property type="molecule type" value="Genomic_DNA"/>
</dbReference>
<reference evidence="5" key="1">
    <citation type="submission" date="2016-10" db="EMBL/GenBank/DDBJ databases">
        <title>Sequence of Gallionella enrichment culture.</title>
        <authorList>
            <person name="Poehlein A."/>
            <person name="Muehling M."/>
            <person name="Daniel R."/>
        </authorList>
    </citation>
    <scope>NUCLEOTIDE SEQUENCE</scope>
</reference>
<dbReference type="PROSITE" id="PS51898">
    <property type="entry name" value="TYR_RECOMBINASE"/>
    <property type="match status" value="1"/>
</dbReference>